<sequence>MKPRNPYIWAFVFELFQADQAAEGVKSRVKVLVTRTDPETGEPIEEDGKLRKAKDKDLYKDYAFVLRKKVFEAKYPYPESNSSEIEIISLGLWNLLKERLGHWPYHTFRDAPVTLKSPFEPLVFHFDDLSGWAAEPPKDETDKQAREDLRILLETISGGLSGDERLDRYFKTRSNYKRQQPGTIQFEDLWTVFPPGTLVYGRPFQGEDQVFLVNDCLESWPWKESPYSGGRDLAPWKLYAWSYDWKDGSFRRTQFTLVFEKFDGHVPLTSLPFYPFELHEKHDIVRDKLIERGKEFRKICESKEDSRLFEYSGKAILEKKGFSGMKYDDDGYSSLYASPFFQELLYREFGPRRVSDSDAHPIKPSEVRSRVMVDYESYFQYGGTDGRNGSLKPGGGSSGCACPDCRSNVGLADKYRTRFDDGEFVRGKEWDPEQYLLCPPRVLGYVLQEKQWAQLQVSLLHRVDDWDEKGAWNLRLKLADDVVDSSKKRNDKKAEKISTKDLLLDLVRSHTSTMEHIGEVDEMLRVDDVIAGKGKGLVILLYGPPGVGKTLTAETIAIATKKPLFSVSVADVGTQAKHVESNLSRIFSLATKWQAILLIDEADVFLESRLKEGWATEKNALVSVFLRVLEYYEGIMFLTTNQIAEFDVAIPSRIHVAIEYRPLDTAQMEQIFRGFLEKLNRDRAIEDYDELFEWLEEVVYKEGFDGRQIRNIVTTALGLARANAKHRGQRAKLTKAHIKTVYANMSDFKRAFNNEMLKYKERQKKMIK</sequence>
<name>A0A9Q8VFU5_9HYPO</name>
<dbReference type="CDD" id="cd19481">
    <property type="entry name" value="RecA-like_protease"/>
    <property type="match status" value="1"/>
</dbReference>
<evidence type="ECO:0000313" key="3">
    <source>
        <dbReference type="Proteomes" id="UP000829364"/>
    </source>
</evidence>
<dbReference type="Proteomes" id="UP000829364">
    <property type="component" value="Chromosome 10"/>
</dbReference>
<dbReference type="Pfam" id="PF23232">
    <property type="entry name" value="AAA_lid_13"/>
    <property type="match status" value="1"/>
</dbReference>
<dbReference type="RefSeq" id="XP_047847454.1">
    <property type="nucleotide sequence ID" value="XM_047991442.1"/>
</dbReference>
<protein>
    <recommendedName>
        <fullName evidence="1">AAA+ ATPase domain-containing protein</fullName>
    </recommendedName>
</protein>
<reference evidence="2" key="1">
    <citation type="submission" date="2021-11" db="EMBL/GenBank/DDBJ databases">
        <title>Purpureocillium_takamizusanense_genome.</title>
        <authorList>
            <person name="Nguyen N.-H."/>
        </authorList>
    </citation>
    <scope>NUCLEOTIDE SEQUENCE</scope>
    <source>
        <strain evidence="2">PT3</strain>
    </source>
</reference>
<dbReference type="PANTHER" id="PTHR46411">
    <property type="entry name" value="FAMILY ATPASE, PUTATIVE-RELATED"/>
    <property type="match status" value="1"/>
</dbReference>
<dbReference type="GeneID" id="72071703"/>
<dbReference type="SMART" id="SM00382">
    <property type="entry name" value="AAA"/>
    <property type="match status" value="1"/>
</dbReference>
<gene>
    <name evidence="2" type="ORF">JDV02_009758</name>
</gene>
<dbReference type="InterPro" id="IPR027417">
    <property type="entry name" value="P-loop_NTPase"/>
</dbReference>
<dbReference type="KEGG" id="ptkz:JDV02_009758"/>
<dbReference type="Pfam" id="PF00004">
    <property type="entry name" value="AAA"/>
    <property type="match status" value="1"/>
</dbReference>
<dbReference type="SUPFAM" id="SSF52540">
    <property type="entry name" value="P-loop containing nucleoside triphosphate hydrolases"/>
    <property type="match status" value="1"/>
</dbReference>
<dbReference type="AlphaFoldDB" id="A0A9Q8VFU5"/>
<feature type="domain" description="AAA+ ATPase" evidence="1">
    <location>
        <begin position="535"/>
        <end position="663"/>
    </location>
</feature>
<proteinExistence type="predicted"/>
<keyword evidence="3" id="KW-1185">Reference proteome</keyword>
<dbReference type="InterPro" id="IPR003959">
    <property type="entry name" value="ATPase_AAA_core"/>
</dbReference>
<dbReference type="InterPro" id="IPR056599">
    <property type="entry name" value="AAA_lid_fung"/>
</dbReference>
<dbReference type="EMBL" id="CP086363">
    <property type="protein sequence ID" value="UNI23973.1"/>
    <property type="molecule type" value="Genomic_DNA"/>
</dbReference>
<dbReference type="GO" id="GO:0016887">
    <property type="term" value="F:ATP hydrolysis activity"/>
    <property type="evidence" value="ECO:0007669"/>
    <property type="project" value="InterPro"/>
</dbReference>
<accession>A0A9Q8VFU5</accession>
<dbReference type="InterPro" id="IPR054289">
    <property type="entry name" value="DUF7025"/>
</dbReference>
<dbReference type="PANTHER" id="PTHR46411:SF3">
    <property type="entry name" value="AAA+ ATPASE DOMAIN-CONTAINING PROTEIN"/>
    <property type="match status" value="1"/>
</dbReference>
<dbReference type="Pfam" id="PF22942">
    <property type="entry name" value="DUF7025"/>
    <property type="match status" value="1"/>
</dbReference>
<evidence type="ECO:0000313" key="2">
    <source>
        <dbReference type="EMBL" id="UNI23973.1"/>
    </source>
</evidence>
<dbReference type="InterPro" id="IPR003593">
    <property type="entry name" value="AAA+_ATPase"/>
</dbReference>
<evidence type="ECO:0000259" key="1">
    <source>
        <dbReference type="SMART" id="SM00382"/>
    </source>
</evidence>
<dbReference type="Gene3D" id="3.40.50.300">
    <property type="entry name" value="P-loop containing nucleotide triphosphate hydrolases"/>
    <property type="match status" value="1"/>
</dbReference>
<organism evidence="2 3">
    <name type="scientific">Purpureocillium takamizusanense</name>
    <dbReference type="NCBI Taxonomy" id="2060973"/>
    <lineage>
        <taxon>Eukaryota</taxon>
        <taxon>Fungi</taxon>
        <taxon>Dikarya</taxon>
        <taxon>Ascomycota</taxon>
        <taxon>Pezizomycotina</taxon>
        <taxon>Sordariomycetes</taxon>
        <taxon>Hypocreomycetidae</taxon>
        <taxon>Hypocreales</taxon>
        <taxon>Ophiocordycipitaceae</taxon>
        <taxon>Purpureocillium</taxon>
    </lineage>
</organism>
<dbReference type="OrthoDB" id="10042665at2759"/>
<dbReference type="GO" id="GO:0005524">
    <property type="term" value="F:ATP binding"/>
    <property type="evidence" value="ECO:0007669"/>
    <property type="project" value="InterPro"/>
</dbReference>